<accession>A0A8H3CG61</accession>
<feature type="compositionally biased region" description="Basic and acidic residues" evidence="1">
    <location>
        <begin position="90"/>
        <end position="100"/>
    </location>
</feature>
<sequence>MWAAKPHLTQSPINMSASVTQNVGGFRAPDAAAPPSMGANTGSLQSNNPYRQPSPTPGPAPADVDQYPSHDPPSYEQVTSTAPSPAPRVTDSKSELESRDLVYGGQPVAGPSNGLAPPQVSQRTQPTAPASGSPDLMDQAVAKIKPRDPLDPPPMCFSRVVLAPSPETTYQPLPQPLVIHAKPGKKFLDDAFVTTGTPPLHKHDILAEDWVRLLEDIHIVARLSAGQRITAGILPMTMHVGFTGLFISRAIERGMRRKNVEGVMQLLQIWNERFFKPRRELSIPSLERNPDELGSYIGLEVILCRGDYRVATSSNDKVRLPAPDRPHARPRSMSHASSSSSSSSSSDSEHEPMKRGLPKSERRQMKRERRAERREQRQARREERRERKDERREHRAYRREEKKSKEPYRLVVVSI</sequence>
<protein>
    <submittedName>
        <fullName evidence="2">Uncharacterized protein</fullName>
    </submittedName>
</protein>
<organism evidence="2 3">
    <name type="scientific">Rhizoctonia solani</name>
    <dbReference type="NCBI Taxonomy" id="456999"/>
    <lineage>
        <taxon>Eukaryota</taxon>
        <taxon>Fungi</taxon>
        <taxon>Dikarya</taxon>
        <taxon>Basidiomycota</taxon>
        <taxon>Agaricomycotina</taxon>
        <taxon>Agaricomycetes</taxon>
        <taxon>Cantharellales</taxon>
        <taxon>Ceratobasidiaceae</taxon>
        <taxon>Rhizoctonia</taxon>
    </lineage>
</organism>
<feature type="region of interest" description="Disordered" evidence="1">
    <location>
        <begin position="25"/>
        <end position="135"/>
    </location>
</feature>
<proteinExistence type="predicted"/>
<gene>
    <name evidence="2" type="ORF">RDB_LOCUS90336</name>
</gene>
<dbReference type="AlphaFoldDB" id="A0A8H3CG61"/>
<feature type="compositionally biased region" description="Polar residues" evidence="1">
    <location>
        <begin position="38"/>
        <end position="51"/>
    </location>
</feature>
<reference evidence="2" key="1">
    <citation type="submission" date="2021-01" db="EMBL/GenBank/DDBJ databases">
        <authorList>
            <person name="Kaushik A."/>
        </authorList>
    </citation>
    <scope>NUCLEOTIDE SEQUENCE</scope>
    <source>
        <strain evidence="2">AG6-10EEA</strain>
    </source>
</reference>
<feature type="region of interest" description="Disordered" evidence="1">
    <location>
        <begin position="315"/>
        <end position="415"/>
    </location>
</feature>
<evidence type="ECO:0000256" key="1">
    <source>
        <dbReference type="SAM" id="MobiDB-lite"/>
    </source>
</evidence>
<dbReference type="Proteomes" id="UP000663853">
    <property type="component" value="Unassembled WGS sequence"/>
</dbReference>
<feature type="compositionally biased region" description="Low complexity" evidence="1">
    <location>
        <begin position="333"/>
        <end position="346"/>
    </location>
</feature>
<dbReference type="InterPro" id="IPR028018">
    <property type="entry name" value="DUF4646"/>
</dbReference>
<feature type="compositionally biased region" description="Basic and acidic residues" evidence="1">
    <location>
        <begin position="316"/>
        <end position="327"/>
    </location>
</feature>
<dbReference type="EMBL" id="CAJMXA010002498">
    <property type="protein sequence ID" value="CAE6482203.1"/>
    <property type="molecule type" value="Genomic_DNA"/>
</dbReference>
<feature type="compositionally biased region" description="Basic and acidic residues" evidence="1">
    <location>
        <begin position="347"/>
        <end position="408"/>
    </location>
</feature>
<feature type="compositionally biased region" description="Polar residues" evidence="1">
    <location>
        <begin position="119"/>
        <end position="130"/>
    </location>
</feature>
<dbReference type="Pfam" id="PF15496">
    <property type="entry name" value="DUF4646"/>
    <property type="match status" value="1"/>
</dbReference>
<evidence type="ECO:0000313" key="3">
    <source>
        <dbReference type="Proteomes" id="UP000663853"/>
    </source>
</evidence>
<name>A0A8H3CG61_9AGAM</name>
<comment type="caution">
    <text evidence="2">The sequence shown here is derived from an EMBL/GenBank/DDBJ whole genome shotgun (WGS) entry which is preliminary data.</text>
</comment>
<evidence type="ECO:0000313" key="2">
    <source>
        <dbReference type="EMBL" id="CAE6482203.1"/>
    </source>
</evidence>